<dbReference type="EMBL" id="JACAQE010000009">
    <property type="protein sequence ID" value="NWC16992.1"/>
    <property type="molecule type" value="Genomic_DNA"/>
</dbReference>
<keyword evidence="1" id="KW-1133">Transmembrane helix</keyword>
<evidence type="ECO:0000313" key="3">
    <source>
        <dbReference type="EMBL" id="NWC16992.1"/>
    </source>
</evidence>
<reference evidence="3 4" key="1">
    <citation type="submission" date="2020-04" db="EMBL/GenBank/DDBJ databases">
        <title>Molecular characterization of pseudomonads from Agaricus bisporus reveal novel blotch 2 pathogens in Western Europe.</title>
        <authorList>
            <person name="Taparia T."/>
            <person name="Krijger M."/>
            <person name="Haynes E."/>
            <person name="Elpinstone J.G."/>
            <person name="Noble R."/>
            <person name="Van Der Wolf J."/>
        </authorList>
    </citation>
    <scope>NUCLEOTIDE SEQUENCE [LARGE SCALE GENOMIC DNA]</scope>
    <source>
        <strain evidence="3 4">IPO3738</strain>
    </source>
</reference>
<evidence type="ECO:0000259" key="2">
    <source>
        <dbReference type="Pfam" id="PF13579"/>
    </source>
</evidence>
<sequence>MKLLIFSQYFSPESFIINDIVRTLVAQGHEVVVATGKPNYPDGKIFPGFRAWGCQHDRFLETVDVLRVPLWPRGEGGAMNMLLNYLLFVITGLLFFPWLLRKREFDAILVFAPSPITQAIPAIALKWLKKAHLALWVQDLWPESLAATGFVKNRHLLRGVGWMVRGIYAACDQLLVQSHAFIEPVAGYASRNKIVYYPNSVDVHTPKVTVPVPCELSAVLESRFCVVFAGNLGTAQALGTLLQAAMQLRDDKDICLVLVGSGSRLDWLREQKQAHGLDNLVLPGRFPVEAMPGIFARSSALLVSLNDERIFAQTIPSKIQSYLAAGRPIIACLNGEGARIVEEAGAGLSSPAEQVLPLVATIRKMHDLDDAERDAMGRSGRDYFDRHFEMGRQTARLVELLKG</sequence>
<dbReference type="Gene3D" id="3.40.50.2000">
    <property type="entry name" value="Glycogen Phosphorylase B"/>
    <property type="match status" value="2"/>
</dbReference>
<dbReference type="Pfam" id="PF13692">
    <property type="entry name" value="Glyco_trans_1_4"/>
    <property type="match status" value="1"/>
</dbReference>
<dbReference type="RefSeq" id="WP_042934236.1">
    <property type="nucleotide sequence ID" value="NZ_JACAQE010000009.1"/>
</dbReference>
<dbReference type="CDD" id="cd03794">
    <property type="entry name" value="GT4_WbuB-like"/>
    <property type="match status" value="1"/>
</dbReference>
<organism evidence="3 4">
    <name type="scientific">Pseudomonas gingeri</name>
    <dbReference type="NCBI Taxonomy" id="117681"/>
    <lineage>
        <taxon>Bacteria</taxon>
        <taxon>Pseudomonadati</taxon>
        <taxon>Pseudomonadota</taxon>
        <taxon>Gammaproteobacteria</taxon>
        <taxon>Pseudomonadales</taxon>
        <taxon>Pseudomonadaceae</taxon>
        <taxon>Pseudomonas</taxon>
    </lineage>
</organism>
<feature type="domain" description="Glycosyltransferase subfamily 4-like N-terminal" evidence="2">
    <location>
        <begin position="17"/>
        <end position="199"/>
    </location>
</feature>
<dbReference type="GO" id="GO:0016757">
    <property type="term" value="F:glycosyltransferase activity"/>
    <property type="evidence" value="ECO:0007669"/>
    <property type="project" value="UniProtKB-ARBA"/>
</dbReference>
<dbReference type="Proteomes" id="UP000517547">
    <property type="component" value="Unassembled WGS sequence"/>
</dbReference>
<dbReference type="PANTHER" id="PTHR12526">
    <property type="entry name" value="GLYCOSYLTRANSFERASE"/>
    <property type="match status" value="1"/>
</dbReference>
<protein>
    <submittedName>
        <fullName evidence="3">Glycosyltransferase family 4 protein</fullName>
    </submittedName>
</protein>
<evidence type="ECO:0000313" key="4">
    <source>
        <dbReference type="Proteomes" id="UP000517547"/>
    </source>
</evidence>
<feature type="transmembrane region" description="Helical" evidence="1">
    <location>
        <begin position="82"/>
        <end position="100"/>
    </location>
</feature>
<dbReference type="SUPFAM" id="SSF53756">
    <property type="entry name" value="UDP-Glycosyltransferase/glycogen phosphorylase"/>
    <property type="match status" value="1"/>
</dbReference>
<name>A0A7Y8CG63_9PSED</name>
<keyword evidence="3" id="KW-0808">Transferase</keyword>
<comment type="caution">
    <text evidence="3">The sequence shown here is derived from an EMBL/GenBank/DDBJ whole genome shotgun (WGS) entry which is preliminary data.</text>
</comment>
<dbReference type="AlphaFoldDB" id="A0A7Y8CG63"/>
<proteinExistence type="predicted"/>
<keyword evidence="1" id="KW-0812">Transmembrane</keyword>
<dbReference type="Pfam" id="PF13579">
    <property type="entry name" value="Glyco_trans_4_4"/>
    <property type="match status" value="1"/>
</dbReference>
<accession>A0A7Y8CG63</accession>
<dbReference type="InterPro" id="IPR028098">
    <property type="entry name" value="Glyco_trans_4-like_N"/>
</dbReference>
<evidence type="ECO:0000256" key="1">
    <source>
        <dbReference type="SAM" id="Phobius"/>
    </source>
</evidence>
<keyword evidence="1" id="KW-0472">Membrane</keyword>
<gene>
    <name evidence="3" type="ORF">HX845_25275</name>
</gene>